<organism evidence="2 3">
    <name type="scientific">Brockia lithotrophica</name>
    <dbReference type="NCBI Taxonomy" id="933949"/>
    <lineage>
        <taxon>Bacteria</taxon>
        <taxon>Bacillati</taxon>
        <taxon>Bacillota</taxon>
        <taxon>Bacilli</taxon>
        <taxon>Bacillales</taxon>
        <taxon>Bacillales Family X. Incertae Sedis</taxon>
        <taxon>Brockia</taxon>
    </lineage>
</organism>
<sequence>MRTLPFRASSRAARAGPKARCPRDPGTSLAELLAGLVLLSLLLLLLTGIVSATIERAADLEAQARARSERATLVRLLERTVKDATSLESEGTPCPADEGANASASWYCAVRILREELTPGGEAQTFATSLSWNRNNGELRLVRTLSSEGEGTPPETMESVYTFSYIREVAFRPSGEVLYVRLRSGSETHPREETFAVWTAVRP</sequence>
<protein>
    <submittedName>
        <fullName evidence="2">Uncharacterized protein</fullName>
    </submittedName>
</protein>
<name>A0A2T5GAN4_9BACL</name>
<reference evidence="2 3" key="1">
    <citation type="submission" date="2017-08" db="EMBL/GenBank/DDBJ databases">
        <title>Burning lignite coal seam in the remote Altai Mountains harbors a hydrogen-driven thermophilic microbial community.</title>
        <authorList>
            <person name="Kadnikov V.V."/>
            <person name="Mardanov A.V."/>
            <person name="Ivasenko D."/>
            <person name="Beletsky A.V."/>
            <person name="Karnachuk O.V."/>
            <person name="Ravin N.V."/>
        </authorList>
    </citation>
    <scope>NUCLEOTIDE SEQUENCE [LARGE SCALE GENOMIC DNA]</scope>
    <source>
        <strain evidence="2">AL31</strain>
    </source>
</reference>
<dbReference type="AlphaFoldDB" id="A0A2T5GAN4"/>
<comment type="caution">
    <text evidence="2">The sequence shown here is derived from an EMBL/GenBank/DDBJ whole genome shotgun (WGS) entry which is preliminary data.</text>
</comment>
<dbReference type="Proteomes" id="UP000244016">
    <property type="component" value="Unassembled WGS sequence"/>
</dbReference>
<evidence type="ECO:0000256" key="1">
    <source>
        <dbReference type="SAM" id="MobiDB-lite"/>
    </source>
</evidence>
<evidence type="ECO:0000313" key="2">
    <source>
        <dbReference type="EMBL" id="PTQ53244.1"/>
    </source>
</evidence>
<dbReference type="EMBL" id="PEBW01000001">
    <property type="protein sequence ID" value="PTQ53244.1"/>
    <property type="molecule type" value="Genomic_DNA"/>
</dbReference>
<gene>
    <name evidence="2" type="ORF">BLITH_0324</name>
</gene>
<proteinExistence type="predicted"/>
<feature type="region of interest" description="Disordered" evidence="1">
    <location>
        <begin position="1"/>
        <end position="24"/>
    </location>
</feature>
<evidence type="ECO:0000313" key="3">
    <source>
        <dbReference type="Proteomes" id="UP000244016"/>
    </source>
</evidence>
<accession>A0A2T5GAN4</accession>